<evidence type="ECO:0000256" key="12">
    <source>
        <dbReference type="SAM" id="MobiDB-lite"/>
    </source>
</evidence>
<feature type="active site" description="Proton donor" evidence="9">
    <location>
        <position position="186"/>
    </location>
</feature>
<feature type="compositionally biased region" description="Basic and acidic residues" evidence="12">
    <location>
        <begin position="483"/>
        <end position="517"/>
    </location>
</feature>
<proteinExistence type="inferred from homology"/>
<feature type="region of interest" description="Disordered" evidence="12">
    <location>
        <begin position="483"/>
        <end position="633"/>
    </location>
</feature>
<comment type="catalytic activity">
    <reaction evidence="8">
        <text>a nucleoside 3',5'-cyclic phosphate + H2O = a nucleoside 5'-phosphate + H(+)</text>
        <dbReference type="Rhea" id="RHEA:14653"/>
        <dbReference type="ChEBI" id="CHEBI:15377"/>
        <dbReference type="ChEBI" id="CHEBI:15378"/>
        <dbReference type="ChEBI" id="CHEBI:57867"/>
        <dbReference type="ChEBI" id="CHEBI:58464"/>
        <dbReference type="EC" id="3.1.4.17"/>
    </reaction>
    <physiologicalReaction direction="left-to-right" evidence="8">
        <dbReference type="Rhea" id="RHEA:14654"/>
    </physiologicalReaction>
</comment>
<dbReference type="Proteomes" id="UP000557426">
    <property type="component" value="Unassembled WGS sequence"/>
</dbReference>
<feature type="binding site" evidence="10">
    <location>
        <position position="335"/>
    </location>
    <ligand>
        <name>AMP</name>
        <dbReference type="ChEBI" id="CHEBI:456215"/>
    </ligand>
</feature>
<feature type="non-terminal residue" evidence="14">
    <location>
        <position position="1"/>
    </location>
</feature>
<evidence type="ECO:0000256" key="5">
    <source>
        <dbReference type="ARBA" id="ARBA00023149"/>
    </source>
</evidence>
<dbReference type="Gene3D" id="1.10.1300.10">
    <property type="entry name" value="3'5'-cyclic nucleotide phosphodiesterase, catalytic domain"/>
    <property type="match status" value="2"/>
</dbReference>
<dbReference type="EMBL" id="VZTU01023798">
    <property type="protein sequence ID" value="NXT81838.1"/>
    <property type="molecule type" value="Genomic_DNA"/>
</dbReference>
<evidence type="ECO:0000313" key="15">
    <source>
        <dbReference type="Proteomes" id="UP000557426"/>
    </source>
</evidence>
<evidence type="ECO:0000256" key="7">
    <source>
        <dbReference type="ARBA" id="ARBA00033684"/>
    </source>
</evidence>
<dbReference type="InterPro" id="IPR036971">
    <property type="entry name" value="PDEase_catalytic_dom_sf"/>
</dbReference>
<organism evidence="14 15">
    <name type="scientific">Zapornia atra</name>
    <name type="common">Henderson crake</name>
    <dbReference type="NCBI Taxonomy" id="2585822"/>
    <lineage>
        <taxon>Eukaryota</taxon>
        <taxon>Metazoa</taxon>
        <taxon>Chordata</taxon>
        <taxon>Craniata</taxon>
        <taxon>Vertebrata</taxon>
        <taxon>Euteleostomi</taxon>
        <taxon>Archelosauria</taxon>
        <taxon>Archosauria</taxon>
        <taxon>Dinosauria</taxon>
        <taxon>Saurischia</taxon>
        <taxon>Theropoda</taxon>
        <taxon>Coelurosauria</taxon>
        <taxon>Aves</taxon>
        <taxon>Neognathae</taxon>
        <taxon>Neoaves</taxon>
        <taxon>Gruiformes</taxon>
        <taxon>Rallidae</taxon>
        <taxon>Zapornia</taxon>
    </lineage>
</organism>
<dbReference type="PRINTS" id="PR00387">
    <property type="entry name" value="PDIESTERASE1"/>
</dbReference>
<dbReference type="Pfam" id="PF08499">
    <property type="entry name" value="PDEase_I_N"/>
    <property type="match status" value="1"/>
</dbReference>
<comment type="similarity">
    <text evidence="1">Belongs to the cyclic nucleotide phosphodiesterase family. PDE1 subfamily.</text>
</comment>
<dbReference type="InterPro" id="IPR023088">
    <property type="entry name" value="PDEase"/>
</dbReference>
<dbReference type="GO" id="GO:0046872">
    <property type="term" value="F:metal ion binding"/>
    <property type="evidence" value="ECO:0007669"/>
    <property type="project" value="UniProtKB-KW"/>
</dbReference>
<dbReference type="InterPro" id="IPR002073">
    <property type="entry name" value="PDEase_catalytic_dom"/>
</dbReference>
<feature type="binding site" evidence="11">
    <location>
        <position position="229"/>
    </location>
    <ligand>
        <name>Zn(2+)</name>
        <dbReference type="ChEBI" id="CHEBI:29105"/>
        <label>2</label>
    </ligand>
</feature>
<feature type="compositionally biased region" description="Basic and acidic residues" evidence="12">
    <location>
        <begin position="554"/>
        <end position="612"/>
    </location>
</feature>
<dbReference type="PROSITE" id="PS51845">
    <property type="entry name" value="PDEASE_I_2"/>
    <property type="match status" value="1"/>
</dbReference>
<feature type="binding site" evidence="10">
    <location>
        <begin position="186"/>
        <end position="190"/>
    </location>
    <ligand>
        <name>AMP</name>
        <dbReference type="ChEBI" id="CHEBI:456215"/>
    </ligand>
</feature>
<feature type="binding site" evidence="11">
    <location>
        <position position="190"/>
    </location>
    <ligand>
        <name>Zn(2+)</name>
        <dbReference type="ChEBI" id="CHEBI:29105"/>
        <label>1</label>
    </ligand>
</feature>
<dbReference type="InterPro" id="IPR013706">
    <property type="entry name" value="PDE1_N"/>
</dbReference>
<keyword evidence="2" id="KW-0140">cGMP</keyword>
<evidence type="ECO:0000256" key="8">
    <source>
        <dbReference type="ARBA" id="ARBA00033709"/>
    </source>
</evidence>
<evidence type="ECO:0000256" key="2">
    <source>
        <dbReference type="ARBA" id="ARBA00022535"/>
    </source>
</evidence>
<dbReference type="Pfam" id="PF00233">
    <property type="entry name" value="PDEase_I"/>
    <property type="match status" value="2"/>
</dbReference>
<evidence type="ECO:0000256" key="6">
    <source>
        <dbReference type="ARBA" id="ARBA00033675"/>
    </source>
</evidence>
<reference evidence="14 15" key="1">
    <citation type="submission" date="2019-09" db="EMBL/GenBank/DDBJ databases">
        <title>Bird 10,000 Genomes (B10K) Project - Family phase.</title>
        <authorList>
            <person name="Zhang G."/>
        </authorList>
    </citation>
    <scope>NUCLEOTIDE SEQUENCE [LARGE SCALE GENOMIC DNA]</scope>
    <source>
        <strain evidence="14">B10K-DU-011-47</strain>
        <tissue evidence="14">Mixed tissue sample</tissue>
    </source>
</reference>
<evidence type="ECO:0000259" key="13">
    <source>
        <dbReference type="PROSITE" id="PS51845"/>
    </source>
</evidence>
<keyword evidence="4" id="KW-0378">Hydrolase</keyword>
<keyword evidence="5" id="KW-0114">cAMP</keyword>
<dbReference type="GO" id="GO:0004114">
    <property type="term" value="F:3',5'-cyclic-nucleotide phosphodiesterase activity"/>
    <property type="evidence" value="ECO:0007669"/>
    <property type="project" value="UniProtKB-EC"/>
</dbReference>
<gene>
    <name evidence="14" type="primary">Pde1c_0</name>
    <name evidence="14" type="ORF">ZAPATR_R06284</name>
</gene>
<name>A0A7L3FNV3_9GRUI</name>
<feature type="compositionally biased region" description="Polar residues" evidence="12">
    <location>
        <begin position="623"/>
        <end position="633"/>
    </location>
</feature>
<feature type="domain" description="PDEase" evidence="13">
    <location>
        <begin position="109"/>
        <end position="487"/>
    </location>
</feature>
<evidence type="ECO:0000256" key="11">
    <source>
        <dbReference type="PIRSR" id="PIRSR623088-3"/>
    </source>
</evidence>
<evidence type="ECO:0000256" key="4">
    <source>
        <dbReference type="ARBA" id="ARBA00022801"/>
    </source>
</evidence>
<dbReference type="PANTHER" id="PTHR11347">
    <property type="entry name" value="CYCLIC NUCLEOTIDE PHOSPHODIESTERASE"/>
    <property type="match status" value="1"/>
</dbReference>
<evidence type="ECO:0000256" key="10">
    <source>
        <dbReference type="PIRSR" id="PIRSR623088-2"/>
    </source>
</evidence>
<evidence type="ECO:0000256" key="1">
    <source>
        <dbReference type="ARBA" id="ARBA00010664"/>
    </source>
</evidence>
<dbReference type="AlphaFoldDB" id="A0A7L3FNV3"/>
<comment type="catalytic activity">
    <reaction evidence="6">
        <text>3',5'-cyclic AMP + H2O = AMP + H(+)</text>
        <dbReference type="Rhea" id="RHEA:25277"/>
        <dbReference type="ChEBI" id="CHEBI:15377"/>
        <dbReference type="ChEBI" id="CHEBI:15378"/>
        <dbReference type="ChEBI" id="CHEBI:58165"/>
        <dbReference type="ChEBI" id="CHEBI:456215"/>
    </reaction>
    <physiologicalReaction direction="left-to-right" evidence="6">
        <dbReference type="Rhea" id="RHEA:25278"/>
    </physiologicalReaction>
</comment>
<evidence type="ECO:0000313" key="14">
    <source>
        <dbReference type="EMBL" id="NXT81838.1"/>
    </source>
</evidence>
<protein>
    <submittedName>
        <fullName evidence="14">PDE1C phosphodiesterase</fullName>
    </submittedName>
</protein>
<keyword evidence="15" id="KW-1185">Reference proteome</keyword>
<feature type="binding site" evidence="11">
    <location>
        <position position="335"/>
    </location>
    <ligand>
        <name>Zn(2+)</name>
        <dbReference type="ChEBI" id="CHEBI:29105"/>
        <label>1</label>
    </ligand>
</feature>
<feature type="non-terminal residue" evidence="14">
    <location>
        <position position="633"/>
    </location>
</feature>
<dbReference type="GO" id="GO:0007165">
    <property type="term" value="P:signal transduction"/>
    <property type="evidence" value="ECO:0007669"/>
    <property type="project" value="InterPro"/>
</dbReference>
<feature type="binding site" evidence="10">
    <location>
        <position position="386"/>
    </location>
    <ligand>
        <name>AMP</name>
        <dbReference type="ChEBI" id="CHEBI:456215"/>
    </ligand>
</feature>
<comment type="caution">
    <text evidence="14">The sequence shown here is derived from an EMBL/GenBank/DDBJ whole genome shotgun (WGS) entry which is preliminary data.</text>
</comment>
<feature type="binding site" evidence="10">
    <location>
        <position position="229"/>
    </location>
    <ligand>
        <name>AMP</name>
        <dbReference type="ChEBI" id="CHEBI:456215"/>
    </ligand>
</feature>
<comment type="catalytic activity">
    <reaction evidence="7">
        <text>3',5'-cyclic GMP + H2O = GMP + H(+)</text>
        <dbReference type="Rhea" id="RHEA:16957"/>
        <dbReference type="ChEBI" id="CHEBI:15377"/>
        <dbReference type="ChEBI" id="CHEBI:15378"/>
        <dbReference type="ChEBI" id="CHEBI:57746"/>
        <dbReference type="ChEBI" id="CHEBI:58115"/>
    </reaction>
    <physiologicalReaction direction="left-to-right" evidence="7">
        <dbReference type="Rhea" id="RHEA:16958"/>
    </physiologicalReaction>
</comment>
<feature type="binding site" evidence="11">
    <location>
        <position position="229"/>
    </location>
    <ligand>
        <name>Zn(2+)</name>
        <dbReference type="ChEBI" id="CHEBI:29105"/>
        <label>1</label>
    </ligand>
</feature>
<dbReference type="SUPFAM" id="SSF109604">
    <property type="entry name" value="HD-domain/PDEase-like"/>
    <property type="match status" value="1"/>
</dbReference>
<sequence>RLRSLVKQLERGEASVVDLKKNLEYAATVLESVYIDETRRLLDTEDELSDIQSDSVPSEVRDWLASTFTRQMGMMLKRTEEKPRFRSIVHAVQAGIFVERMYRRTSNMVGLSYPPAVIGVLKNVDKWSFDVFALNDASGDHALKFIFYELLTRYDLINRFKIPISALVSFVEALEVGYSKHKNPYHNLMHAADVTQTVHYLLFKTGIAVMGALGCMSLLMSGLGNLCWDSNHSIPEGLKRLHCPPAAQLPTSGTVPHPRAVKKGPRGVEDLGSSRLLCRSDRKSPLEFRALVIEMVLATDMSCHFQQIKAMKNALQQPEGIDKPKALSLLLHTADISHPAKAWDLHHRWTMSLLEEFFRQGDKEAELGLPFSPLCDRKSTMVAQSQIGFIDFIVEPTFTVLTDMTEKIVTPLIDEASRSGLSGFRRSSLNSISPSEVKRSSVKSTGSEGSASLNCSILTVDFKSFKATWTEVVQQNREKWKAQATKEEKAKKEAEENAHQGTDEKKTDEKDEKKPAEDATAAKTENSKEPNPGENKSADSSKNHVNGTRQTRVNKHEASQGKNAPRTDKGTDSHHAVGEEKQHVQNGELKEDTKLDKKDQSSVGDESKKTDGPARLSADLPGSGSSANHLTLP</sequence>
<keyword evidence="3 11" id="KW-0479">Metal-binding</keyword>
<accession>A0A7L3FNV3</accession>
<evidence type="ECO:0000256" key="9">
    <source>
        <dbReference type="PIRSR" id="PIRSR623088-1"/>
    </source>
</evidence>
<evidence type="ECO:0000256" key="3">
    <source>
        <dbReference type="ARBA" id="ARBA00022723"/>
    </source>
</evidence>